<sequence length="581" mass="63737">MSETVYKLRLRGSALLSHPRWNKGTAFTTEERAQFGLTGRLPYSVNTLDQQCARATAQLEAQTSDLQKNAFLQSLKEQNTVLYYAMLARNLRELMPIIYTPTEADAIAQYSHLFRRSEGLYLTFANIDTMEEDFLEQTRGRDIDLVVCSDAEAILGIGDQGVGGIGISTAKAVVYTLIGGVDPSKALPVTLDVGTNNKELLDDPLYVGWQHERVRGADYDAFIDKFVQLVRKHLPRSLLHFEDFGVSNAQRLLSIYRDKHAVFNDDVQGTGAVTLAALMSAIGVTKSKLIDQRIVIFGAGSAGLGIAHQLRDAMIATDGISEAEANRKFWLIDRYGLVKQSLGKERIREGTEAFVRDDSNWSGSEISSLGEVKTNEYGSFGLLEVVQAVRPTVLIGTSTVAGAFTEEIIRTMAKYVDRPIIFPLSNPSRLHEVHPHKANEWTDGRALIATGSPFPPAKMPNGKEYVIAECNNALIYPGLGLGAIVSGARALSDGMIIAGAQRLASLSPALQDPDSALLPDFADSPDVNVEVAVAVAERAIEEGLVREEVRGWGVEEMRRRVTEGAWRPVYGKYVFDKDGEE</sequence>
<dbReference type="Proteomes" id="UP000217199">
    <property type="component" value="Unassembled WGS sequence"/>
</dbReference>
<feature type="active site" description="Proton donor" evidence="5">
    <location>
        <position position="99"/>
    </location>
</feature>
<dbReference type="GO" id="GO:0046872">
    <property type="term" value="F:metal ion binding"/>
    <property type="evidence" value="ECO:0007669"/>
    <property type="project" value="UniProtKB-KW"/>
</dbReference>
<comment type="similarity">
    <text evidence="2 8">Belongs to the malic enzymes family.</text>
</comment>
<dbReference type="GO" id="GO:0051287">
    <property type="term" value="F:NAD binding"/>
    <property type="evidence" value="ECO:0007669"/>
    <property type="project" value="InterPro"/>
</dbReference>
<organism evidence="11 12">
    <name type="scientific">Pyrrhoderma noxium</name>
    <dbReference type="NCBI Taxonomy" id="2282107"/>
    <lineage>
        <taxon>Eukaryota</taxon>
        <taxon>Fungi</taxon>
        <taxon>Dikarya</taxon>
        <taxon>Basidiomycota</taxon>
        <taxon>Agaricomycotina</taxon>
        <taxon>Agaricomycetes</taxon>
        <taxon>Hymenochaetales</taxon>
        <taxon>Hymenochaetaceae</taxon>
        <taxon>Pyrrhoderma</taxon>
    </lineage>
</organism>
<dbReference type="NCBIfam" id="NF010052">
    <property type="entry name" value="PRK13529.1"/>
    <property type="match status" value="1"/>
</dbReference>
<dbReference type="EMBL" id="NBII01000002">
    <property type="protein sequence ID" value="PAV21802.1"/>
    <property type="molecule type" value="Genomic_DNA"/>
</dbReference>
<dbReference type="Gene3D" id="3.40.50.10380">
    <property type="entry name" value="Malic enzyme, N-terminal domain"/>
    <property type="match status" value="1"/>
</dbReference>
<evidence type="ECO:0000313" key="11">
    <source>
        <dbReference type="EMBL" id="PAV21802.1"/>
    </source>
</evidence>
<dbReference type="InterPro" id="IPR012302">
    <property type="entry name" value="Malic_NAD-bd"/>
</dbReference>
<comment type="caution">
    <text evidence="11">The sequence shown here is derived from an EMBL/GenBank/DDBJ whole genome shotgun (WGS) entry which is preliminary data.</text>
</comment>
<dbReference type="InterPro" id="IPR012301">
    <property type="entry name" value="Malic_N_dom"/>
</dbReference>
<dbReference type="PANTHER" id="PTHR23406">
    <property type="entry name" value="MALIC ENZYME-RELATED"/>
    <property type="match status" value="1"/>
</dbReference>
<dbReference type="InParanoid" id="A0A286UQF1"/>
<dbReference type="FunCoup" id="A0A286UQF1">
    <property type="interactions" value="308"/>
</dbReference>
<evidence type="ECO:0000256" key="7">
    <source>
        <dbReference type="PIRSR" id="PIRSR000106-3"/>
    </source>
</evidence>
<evidence type="ECO:0000256" key="3">
    <source>
        <dbReference type="ARBA" id="ARBA00022723"/>
    </source>
</evidence>
<keyword evidence="4" id="KW-0520">NAD</keyword>
<dbReference type="InterPro" id="IPR037062">
    <property type="entry name" value="Malic_N_dom_sf"/>
</dbReference>
<dbReference type="GO" id="GO:0006108">
    <property type="term" value="P:malate metabolic process"/>
    <property type="evidence" value="ECO:0007669"/>
    <property type="project" value="TreeGrafter"/>
</dbReference>
<dbReference type="SUPFAM" id="SSF51735">
    <property type="entry name" value="NAD(P)-binding Rossmann-fold domains"/>
    <property type="match status" value="1"/>
</dbReference>
<dbReference type="SMART" id="SM01274">
    <property type="entry name" value="malic"/>
    <property type="match status" value="1"/>
</dbReference>
<feature type="binding site" evidence="7">
    <location>
        <position position="242"/>
    </location>
    <ligand>
        <name>a divalent metal cation</name>
        <dbReference type="ChEBI" id="CHEBI:60240"/>
    </ligand>
</feature>
<evidence type="ECO:0000259" key="9">
    <source>
        <dbReference type="SMART" id="SM00919"/>
    </source>
</evidence>
<dbReference type="AlphaFoldDB" id="A0A286UQF1"/>
<dbReference type="InterPro" id="IPR001891">
    <property type="entry name" value="Malic_OxRdtase"/>
</dbReference>
<feature type="binding site" evidence="7">
    <location>
        <position position="266"/>
    </location>
    <ligand>
        <name>a divalent metal cation</name>
        <dbReference type="ChEBI" id="CHEBI:60240"/>
    </ligand>
</feature>
<keyword evidence="12" id="KW-1185">Reference proteome</keyword>
<dbReference type="PIRSF" id="PIRSF000106">
    <property type="entry name" value="ME"/>
    <property type="match status" value="1"/>
</dbReference>
<evidence type="ECO:0000259" key="10">
    <source>
        <dbReference type="SMART" id="SM01274"/>
    </source>
</evidence>
<evidence type="ECO:0000256" key="4">
    <source>
        <dbReference type="ARBA" id="ARBA00023027"/>
    </source>
</evidence>
<evidence type="ECO:0000256" key="8">
    <source>
        <dbReference type="RuleBase" id="RU003426"/>
    </source>
</evidence>
<dbReference type="InterPro" id="IPR015884">
    <property type="entry name" value="Malic_enzyme_CS"/>
</dbReference>
<name>A0A286UQF1_9AGAM</name>
<protein>
    <recommendedName>
        <fullName evidence="8">Malic enzyme</fullName>
    </recommendedName>
</protein>
<proteinExistence type="inferred from homology"/>
<comment type="cofactor">
    <cofactor evidence="1">
        <name>Mn(2+)</name>
        <dbReference type="ChEBI" id="CHEBI:29035"/>
    </cofactor>
</comment>
<dbReference type="Gene3D" id="3.40.50.720">
    <property type="entry name" value="NAD(P)-binding Rossmann-like Domain"/>
    <property type="match status" value="1"/>
</dbReference>
<evidence type="ECO:0000256" key="2">
    <source>
        <dbReference type="ARBA" id="ARBA00008785"/>
    </source>
</evidence>
<dbReference type="InterPro" id="IPR046346">
    <property type="entry name" value="Aminoacid_DH-like_N_sf"/>
</dbReference>
<evidence type="ECO:0000256" key="5">
    <source>
        <dbReference type="PIRSR" id="PIRSR000106-1"/>
    </source>
</evidence>
<evidence type="ECO:0000256" key="1">
    <source>
        <dbReference type="ARBA" id="ARBA00001936"/>
    </source>
</evidence>
<dbReference type="PRINTS" id="PR00072">
    <property type="entry name" value="MALOXRDTASE"/>
</dbReference>
<dbReference type="InterPro" id="IPR036291">
    <property type="entry name" value="NAD(P)-bd_dom_sf"/>
</dbReference>
<feature type="active site" description="Proton acceptor" evidence="5">
    <location>
        <position position="171"/>
    </location>
</feature>
<dbReference type="FunFam" id="3.40.50.10380:FF:000001">
    <property type="entry name" value="NAD-dependent malic enzyme"/>
    <property type="match status" value="1"/>
</dbReference>
<dbReference type="GO" id="GO:0005739">
    <property type="term" value="C:mitochondrion"/>
    <property type="evidence" value="ECO:0007669"/>
    <property type="project" value="TreeGrafter"/>
</dbReference>
<dbReference type="GO" id="GO:0005829">
    <property type="term" value="C:cytosol"/>
    <property type="evidence" value="ECO:0007669"/>
    <property type="project" value="TreeGrafter"/>
</dbReference>
<dbReference type="PANTHER" id="PTHR23406:SF34">
    <property type="entry name" value="NAD-DEPENDENT MALIC ENZYME, MITOCHONDRIAL"/>
    <property type="match status" value="1"/>
</dbReference>
<feature type="binding site" evidence="6">
    <location>
        <position position="426"/>
    </location>
    <ligand>
        <name>(S)-malate</name>
        <dbReference type="ChEBI" id="CHEBI:15589"/>
    </ligand>
</feature>
<gene>
    <name evidence="11" type="ORF">PNOK_0175900</name>
</gene>
<keyword evidence="8" id="KW-0560">Oxidoreductase</keyword>
<feature type="binding site" evidence="6">
    <location>
        <position position="471"/>
    </location>
    <ligand>
        <name>(S)-malate</name>
        <dbReference type="ChEBI" id="CHEBI:15589"/>
    </ligand>
</feature>
<feature type="domain" description="Malic enzyme NAD-binding" evidence="9">
    <location>
        <begin position="267"/>
        <end position="540"/>
    </location>
</feature>
<feature type="domain" description="Malic enzyme N-terminal" evidence="10">
    <location>
        <begin position="76"/>
        <end position="257"/>
    </location>
</feature>
<dbReference type="GO" id="GO:0004471">
    <property type="term" value="F:malate dehydrogenase (decarboxylating) (NAD+) activity"/>
    <property type="evidence" value="ECO:0007669"/>
    <property type="project" value="TreeGrafter"/>
</dbReference>
<reference evidence="11 12" key="1">
    <citation type="journal article" date="2017" name="Mol. Ecol.">
        <title>Comparative and population genomic landscape of Phellinus noxius: A hypervariable fungus causing root rot in trees.</title>
        <authorList>
            <person name="Chung C.L."/>
            <person name="Lee T.J."/>
            <person name="Akiba M."/>
            <person name="Lee H.H."/>
            <person name="Kuo T.H."/>
            <person name="Liu D."/>
            <person name="Ke H.M."/>
            <person name="Yokoi T."/>
            <person name="Roa M.B."/>
            <person name="Lu M.J."/>
            <person name="Chang Y.Y."/>
            <person name="Ann P.J."/>
            <person name="Tsai J.N."/>
            <person name="Chen C.Y."/>
            <person name="Tzean S.S."/>
            <person name="Ota Y."/>
            <person name="Hattori T."/>
            <person name="Sahashi N."/>
            <person name="Liou R.F."/>
            <person name="Kikuchi T."/>
            <person name="Tsai I.J."/>
        </authorList>
    </citation>
    <scope>NUCLEOTIDE SEQUENCE [LARGE SCALE GENOMIC DNA]</scope>
    <source>
        <strain evidence="11 12">FFPRI411160</strain>
    </source>
</reference>
<keyword evidence="3 7" id="KW-0479">Metal-binding</keyword>
<dbReference type="OrthoDB" id="5365701at2759"/>
<dbReference type="STRING" id="2282107.A0A286UQF1"/>
<comment type="cofactor">
    <cofactor evidence="7">
        <name>Mg(2+)</name>
        <dbReference type="ChEBI" id="CHEBI:18420"/>
    </cofactor>
    <cofactor evidence="7">
        <name>Mn(2+)</name>
        <dbReference type="ChEBI" id="CHEBI:29035"/>
    </cofactor>
    <text evidence="7">Divalent metal cations. Prefers magnesium or manganese.</text>
</comment>
<dbReference type="SUPFAM" id="SSF53223">
    <property type="entry name" value="Aminoacid dehydrogenase-like, N-terminal domain"/>
    <property type="match status" value="1"/>
</dbReference>
<dbReference type="Pfam" id="PF03949">
    <property type="entry name" value="Malic_M"/>
    <property type="match status" value="1"/>
</dbReference>
<accession>A0A286UQF1</accession>
<dbReference type="SMART" id="SM00919">
    <property type="entry name" value="Malic_M"/>
    <property type="match status" value="1"/>
</dbReference>
<feature type="binding site" evidence="7">
    <location>
        <position position="243"/>
    </location>
    <ligand>
        <name>a divalent metal cation</name>
        <dbReference type="ChEBI" id="CHEBI:60240"/>
    </ligand>
</feature>
<dbReference type="Pfam" id="PF00390">
    <property type="entry name" value="malic"/>
    <property type="match status" value="1"/>
</dbReference>
<evidence type="ECO:0000256" key="6">
    <source>
        <dbReference type="PIRSR" id="PIRSR000106-2"/>
    </source>
</evidence>
<evidence type="ECO:0000313" key="12">
    <source>
        <dbReference type="Proteomes" id="UP000217199"/>
    </source>
</evidence>
<dbReference type="PROSITE" id="PS00331">
    <property type="entry name" value="MALIC_ENZYMES"/>
    <property type="match status" value="1"/>
</dbReference>